<name>A0ABY3YNI1_9FLAO</name>
<dbReference type="SUPFAM" id="SSF54427">
    <property type="entry name" value="NTF2-like"/>
    <property type="match status" value="1"/>
</dbReference>
<dbReference type="Pfam" id="PF14534">
    <property type="entry name" value="DUF4440"/>
    <property type="match status" value="1"/>
</dbReference>
<evidence type="ECO:0000259" key="1">
    <source>
        <dbReference type="Pfam" id="PF14534"/>
    </source>
</evidence>
<sequence>MKSLICIVFGISLIHGHAQLHKSSALYKTIMSKDSLLFNVGFNTCDIKPFEIIISDDFEFFHDKSGITTSKTDFISGIKNGLCKSGQYQSRRKLDINTVEMYPLYNGNDLYGIIQKGIHEFYEKQKDHEETYASTAKFTHVWIKEKNEWKLRRVLSYNHLSNE</sequence>
<evidence type="ECO:0000313" key="3">
    <source>
        <dbReference type="Proteomes" id="UP000829476"/>
    </source>
</evidence>
<evidence type="ECO:0000313" key="2">
    <source>
        <dbReference type="EMBL" id="UNY98718.1"/>
    </source>
</evidence>
<dbReference type="EMBL" id="CP094326">
    <property type="protein sequence ID" value="UNY98718.1"/>
    <property type="molecule type" value="Genomic_DNA"/>
</dbReference>
<reference evidence="2 3" key="1">
    <citation type="journal article" date="2018" name="Int. J. Syst. Evol. Microbiol.">
        <title>Zhouia spongiae sp. nov., isolated from a marine sponge.</title>
        <authorList>
            <person name="Zhuang L."/>
            <person name="Lin B."/>
            <person name="Qin F."/>
            <person name="Luo L."/>
        </authorList>
    </citation>
    <scope>NUCLEOTIDE SEQUENCE [LARGE SCALE GENOMIC DNA]</scope>
    <source>
        <strain evidence="2 3">HN-Y44</strain>
    </source>
</reference>
<accession>A0ABY3YNI1</accession>
<proteinExistence type="predicted"/>
<gene>
    <name evidence="2" type="ORF">MQE36_16775</name>
</gene>
<dbReference type="InterPro" id="IPR032710">
    <property type="entry name" value="NTF2-like_dom_sf"/>
</dbReference>
<dbReference type="Gene3D" id="3.10.450.50">
    <property type="match status" value="1"/>
</dbReference>
<feature type="domain" description="DUF4440" evidence="1">
    <location>
        <begin position="41"/>
        <end position="151"/>
    </location>
</feature>
<dbReference type="Proteomes" id="UP000829476">
    <property type="component" value="Chromosome"/>
</dbReference>
<dbReference type="InterPro" id="IPR027843">
    <property type="entry name" value="DUF4440"/>
</dbReference>
<protein>
    <submittedName>
        <fullName evidence="2">Nuclear transport factor 2 family protein</fullName>
    </submittedName>
</protein>
<dbReference type="RefSeq" id="WP_242937124.1">
    <property type="nucleotide sequence ID" value="NZ_CP094326.1"/>
</dbReference>
<organism evidence="2 3">
    <name type="scientific">Zhouia spongiae</name>
    <dbReference type="NCBI Taxonomy" id="2202721"/>
    <lineage>
        <taxon>Bacteria</taxon>
        <taxon>Pseudomonadati</taxon>
        <taxon>Bacteroidota</taxon>
        <taxon>Flavobacteriia</taxon>
        <taxon>Flavobacteriales</taxon>
        <taxon>Flavobacteriaceae</taxon>
        <taxon>Zhouia</taxon>
    </lineage>
</organism>
<keyword evidence="3" id="KW-1185">Reference proteome</keyword>